<feature type="transmembrane region" description="Helical" evidence="6">
    <location>
        <begin position="744"/>
        <end position="760"/>
    </location>
</feature>
<dbReference type="RefSeq" id="WP_024894147.1">
    <property type="nucleotide sequence ID" value="NZ_LWRZ01000197.1"/>
</dbReference>
<dbReference type="Proteomes" id="UP000094893">
    <property type="component" value="Unassembled WGS sequence"/>
</dbReference>
<keyword evidence="3 6" id="KW-0812">Transmembrane</keyword>
<feature type="transmembrane region" description="Helical" evidence="6">
    <location>
        <begin position="32"/>
        <end position="56"/>
    </location>
</feature>
<feature type="transmembrane region" description="Helical" evidence="6">
    <location>
        <begin position="863"/>
        <end position="886"/>
    </location>
</feature>
<dbReference type="Gene3D" id="1.20.1640.10">
    <property type="entry name" value="Multidrug efflux transporter AcrB transmembrane domain"/>
    <property type="match status" value="2"/>
</dbReference>
<feature type="transmembrane region" description="Helical" evidence="6">
    <location>
        <begin position="314"/>
        <end position="336"/>
    </location>
</feature>
<evidence type="ECO:0000256" key="4">
    <source>
        <dbReference type="ARBA" id="ARBA00022989"/>
    </source>
</evidence>
<comment type="subcellular location">
    <subcellularLocation>
        <location evidence="1">Cell membrane</location>
        <topology evidence="1">Multi-pass membrane protein</topology>
    </subcellularLocation>
</comment>
<dbReference type="PROSITE" id="PS50156">
    <property type="entry name" value="SSD"/>
    <property type="match status" value="1"/>
</dbReference>
<dbReference type="InterPro" id="IPR004869">
    <property type="entry name" value="MMPL_dom"/>
</dbReference>
<comment type="caution">
    <text evidence="8">The sequence shown here is derived from an EMBL/GenBank/DDBJ whole genome shotgun (WGS) entry which is preliminary data.</text>
</comment>
<evidence type="ECO:0000256" key="6">
    <source>
        <dbReference type="SAM" id="Phobius"/>
    </source>
</evidence>
<evidence type="ECO:0000256" key="5">
    <source>
        <dbReference type="ARBA" id="ARBA00023136"/>
    </source>
</evidence>
<evidence type="ECO:0000256" key="3">
    <source>
        <dbReference type="ARBA" id="ARBA00022692"/>
    </source>
</evidence>
<dbReference type="AlphaFoldDB" id="A0A1C2IC34"/>
<dbReference type="PANTHER" id="PTHR33406">
    <property type="entry name" value="MEMBRANE PROTEIN MJ1562-RELATED"/>
    <property type="match status" value="1"/>
</dbReference>
<sequence>MISPAAERFLESIGKSIAHFLVQVVDFSVRRAVWVMGLVLIGTLLALFYAFTHFAVDTNTSHALSRDLPFQKRELAYHKVFSQDQNTIVVVLQGKNPQSSDAAVTRLETWLRARPKMFHSVYVPGGGSFFERNGLLYLSPEKVKDFADRITNAQPLIARLSADPSLGGLSDLLSMAISQRLSNGVQLPGMTAIFSALNEAVKARLEGKPYQISWSEMMGGDLAKLGPAQRFVIIQPAMNYHSLQPAEAAIRTLQAGLQSLQLNAAHGVSVGVTGGAVLDAEQLQTVSHGAGESLALTLGLEIILLSIALRSVKLVSGVLIGLVSGIILTTAWALFFVGPFNLISVAFAILFIGLGVDFGIQFCLRYREELFNGAVHRVAMHRVTQGMGTALGLAAVAAALSFYAFVPTSYAGIVDLGLISGTSMLIALLLTLTFLPAYLTLWPIALNGQHRVINYPHFTMVPTLAKHPIHRYAYWVLGLVAILAVAAIPLAMRATFDFNPLHMIDSHAEGVKVFEKLLANPDTAPYRMEVLTPNIADAQTVARRVERLPTVARALTVDSYIPKDQSKKLAILQNLQILVPPFSLMMPTALTPPAADTRKKLDKLVKDLRALAVKDGQSSADGKITGQLADHLQTFLQKQGKQPAAMNALQNSVMGTLPGELKQLGMALSAGPVNLQTLPAALKDRYVGAAGQARVEIFPKANLSSNQAMYQFVQSVLKVEPRAVGTPVMLVQGGEAVLGAFQEATYIALASISLLLLLALRRYRDVLLIMIPLLLAALFTVAAMSLLGLSFNLGNIIVLPLLIGLGVAFAIYIVVRWRNGVDVAHLLGTSTPMAVFFSGLTTLSAFGSMAVSRDPGMASLGEALSLALAIVLLCILIILPTLMLLFTSSPREEGIAQDEGS</sequence>
<proteinExistence type="predicted"/>
<feature type="transmembrane region" description="Helical" evidence="6">
    <location>
        <begin position="827"/>
        <end position="851"/>
    </location>
</feature>
<dbReference type="EMBL" id="LWSA01000064">
    <property type="protein sequence ID" value="OCX74682.1"/>
    <property type="molecule type" value="Genomic_DNA"/>
</dbReference>
<evidence type="ECO:0000259" key="7">
    <source>
        <dbReference type="PROSITE" id="PS50156"/>
    </source>
</evidence>
<feature type="transmembrane region" description="Helical" evidence="6">
    <location>
        <begin position="767"/>
        <end position="787"/>
    </location>
</feature>
<feature type="transmembrane region" description="Helical" evidence="6">
    <location>
        <begin position="342"/>
        <end position="364"/>
    </location>
</feature>
<evidence type="ECO:0000313" key="9">
    <source>
        <dbReference type="Proteomes" id="UP000094893"/>
    </source>
</evidence>
<keyword evidence="4 6" id="KW-1133">Transmembrane helix</keyword>
<dbReference type="SUPFAM" id="SSF82866">
    <property type="entry name" value="Multidrug efflux transporter AcrB transmembrane domain"/>
    <property type="match status" value="2"/>
</dbReference>
<feature type="transmembrane region" description="Helical" evidence="6">
    <location>
        <begin position="793"/>
        <end position="815"/>
    </location>
</feature>
<dbReference type="eggNOG" id="COG1033">
    <property type="taxonomic scope" value="Bacteria"/>
</dbReference>
<name>A0A1C2IC34_ACITH</name>
<feature type="transmembrane region" description="Helical" evidence="6">
    <location>
        <begin position="385"/>
        <end position="406"/>
    </location>
</feature>
<dbReference type="InterPro" id="IPR017841">
    <property type="entry name" value="Hopanoid_biosynth_HpnN"/>
</dbReference>
<keyword evidence="2" id="KW-1003">Cell membrane</keyword>
<dbReference type="STRING" id="930.GCA_002079865_01227"/>
<organism evidence="8 9">
    <name type="scientific">Acidithiobacillus thiooxidans</name>
    <name type="common">Thiobacillus thiooxidans</name>
    <dbReference type="NCBI Taxonomy" id="930"/>
    <lineage>
        <taxon>Bacteria</taxon>
        <taxon>Pseudomonadati</taxon>
        <taxon>Pseudomonadota</taxon>
        <taxon>Acidithiobacillia</taxon>
        <taxon>Acidithiobacillales</taxon>
        <taxon>Acidithiobacillaceae</taxon>
        <taxon>Acidithiobacillus</taxon>
    </lineage>
</organism>
<dbReference type="PANTHER" id="PTHR33406:SF13">
    <property type="entry name" value="MEMBRANE PROTEIN YDFJ"/>
    <property type="match status" value="1"/>
</dbReference>
<dbReference type="InterPro" id="IPR050545">
    <property type="entry name" value="Mycobact_MmpL"/>
</dbReference>
<evidence type="ECO:0000313" key="8">
    <source>
        <dbReference type="EMBL" id="OCX74682.1"/>
    </source>
</evidence>
<dbReference type="InterPro" id="IPR000731">
    <property type="entry name" value="SSD"/>
</dbReference>
<evidence type="ECO:0000256" key="2">
    <source>
        <dbReference type="ARBA" id="ARBA00022475"/>
    </source>
</evidence>
<dbReference type="Pfam" id="PF03176">
    <property type="entry name" value="MMPL"/>
    <property type="match status" value="2"/>
</dbReference>
<reference evidence="8 9" key="1">
    <citation type="journal article" date="2016" name="Int. J. Mol. Sci.">
        <title>Comparative genomics of the extreme acidophile Acidithiobacillus thiooxidans reveals intraspecific divergence and niche adaptation.</title>
        <authorList>
            <person name="Zhang X."/>
            <person name="Feng X."/>
            <person name="Tao J."/>
            <person name="Ma L."/>
            <person name="Xiao Y."/>
            <person name="Liang Y."/>
            <person name="Liu X."/>
            <person name="Yin H."/>
        </authorList>
    </citation>
    <scope>NUCLEOTIDE SEQUENCE [LARGE SCALE GENOMIC DNA]</scope>
    <source>
        <strain evidence="8 9">A02</strain>
    </source>
</reference>
<feature type="transmembrane region" description="Helical" evidence="6">
    <location>
        <begin position="418"/>
        <end position="441"/>
    </location>
</feature>
<evidence type="ECO:0000256" key="1">
    <source>
        <dbReference type="ARBA" id="ARBA00004651"/>
    </source>
</evidence>
<feature type="domain" description="SSD" evidence="7">
    <location>
        <begin position="325"/>
        <end position="441"/>
    </location>
</feature>
<accession>A0A1C2IC34</accession>
<gene>
    <name evidence="8" type="ORF">A6P07_05295</name>
</gene>
<protein>
    <recommendedName>
        <fullName evidence="7">SSD domain-containing protein</fullName>
    </recommendedName>
</protein>
<feature type="transmembrane region" description="Helical" evidence="6">
    <location>
        <begin position="472"/>
        <end position="492"/>
    </location>
</feature>
<dbReference type="GO" id="GO:0005886">
    <property type="term" value="C:plasma membrane"/>
    <property type="evidence" value="ECO:0007669"/>
    <property type="project" value="UniProtKB-SubCell"/>
</dbReference>
<keyword evidence="5 6" id="KW-0472">Membrane</keyword>
<dbReference type="NCBIfam" id="TIGR03480">
    <property type="entry name" value="HpnN"/>
    <property type="match status" value="1"/>
</dbReference>